<protein>
    <submittedName>
        <fullName evidence="3">Copper amine oxidase N-terminal domain-containing protein</fullName>
    </submittedName>
</protein>
<dbReference type="InterPro" id="IPR012854">
    <property type="entry name" value="Cu_amine_oxidase-like_N"/>
</dbReference>
<keyword evidence="1" id="KW-0732">Signal</keyword>
<dbReference type="AlphaFoldDB" id="A0A1X7LQH7"/>
<evidence type="ECO:0000259" key="2">
    <source>
        <dbReference type="Pfam" id="PF07833"/>
    </source>
</evidence>
<evidence type="ECO:0000313" key="4">
    <source>
        <dbReference type="Proteomes" id="UP000193834"/>
    </source>
</evidence>
<organism evidence="3 4">
    <name type="scientific">Paenibacillus aquistagni</name>
    <dbReference type="NCBI Taxonomy" id="1852522"/>
    <lineage>
        <taxon>Bacteria</taxon>
        <taxon>Bacillati</taxon>
        <taxon>Bacillota</taxon>
        <taxon>Bacilli</taxon>
        <taxon>Bacillales</taxon>
        <taxon>Paenibacillaceae</taxon>
        <taxon>Paenibacillus</taxon>
    </lineage>
</organism>
<feature type="domain" description="Copper amine oxidase-like N-terminal" evidence="2">
    <location>
        <begin position="62"/>
        <end position="160"/>
    </location>
</feature>
<proteinExistence type="predicted"/>
<evidence type="ECO:0000313" key="3">
    <source>
        <dbReference type="EMBL" id="SMG55754.1"/>
    </source>
</evidence>
<dbReference type="Proteomes" id="UP000193834">
    <property type="component" value="Unassembled WGS sequence"/>
</dbReference>
<name>A0A1X7LQH7_9BACL</name>
<accession>A0A1X7LQH7</accession>
<dbReference type="RefSeq" id="WP_085497214.1">
    <property type="nucleotide sequence ID" value="NZ_FXAZ01000006.1"/>
</dbReference>
<feature type="chain" id="PRO_5013390263" evidence="1">
    <location>
        <begin position="24"/>
        <end position="399"/>
    </location>
</feature>
<dbReference type="EMBL" id="FXAZ01000006">
    <property type="protein sequence ID" value="SMG55754.1"/>
    <property type="molecule type" value="Genomic_DNA"/>
</dbReference>
<reference evidence="3 4" key="1">
    <citation type="submission" date="2017-04" db="EMBL/GenBank/DDBJ databases">
        <authorList>
            <person name="Afonso C.L."/>
            <person name="Miller P.J."/>
            <person name="Scott M.A."/>
            <person name="Spackman E."/>
            <person name="Goraichik I."/>
            <person name="Dimitrov K.M."/>
            <person name="Suarez D.L."/>
            <person name="Swayne D.E."/>
        </authorList>
    </citation>
    <scope>NUCLEOTIDE SEQUENCE [LARGE SCALE GENOMIC DNA]</scope>
    <source>
        <strain evidence="3 4">11</strain>
    </source>
</reference>
<dbReference type="Pfam" id="PF07833">
    <property type="entry name" value="Cu_amine_oxidN1"/>
    <property type="match status" value="1"/>
</dbReference>
<sequence>MKKSMAMLMASLLAFGIGTSAFAAQAAPEAHTPSTNQDIAKMYRVPHELTVNLNNGQAKLDGQAKSLDKPILKEGRVYVPLRTLRATGAAKSVTWIPASKQVKMVMDSELRPPFQELIFQVGSDKVYSADGHAIQDVKIPQPFITSGVTYVPIRALTYLGISPETANQQVSLKWSNKVIEVLQPKWDTEKENTTFTVLYQKDLYTPQIMTPLDGGAWSGGNDGASIVQKDISLDGRIYNRMQFTLDLRPGPNPLMLTAVSVGDQYLTAFRKVADDSTTPVRIFEEGKNYIAFDKPATGYVRIPQGKAIEASGRILAKNDKFDQLTFSIQQYNEKAANSFDFFDEINQVKVPIKDQAFKGTLNIQDKGYYLITVYSPHYIPTTEHGPSSTSWAEFVVEVY</sequence>
<dbReference type="OrthoDB" id="2655591at2"/>
<evidence type="ECO:0000256" key="1">
    <source>
        <dbReference type="SAM" id="SignalP"/>
    </source>
</evidence>
<dbReference type="STRING" id="1852522.SAMN06295960_3990"/>
<gene>
    <name evidence="3" type="ORF">SAMN06295960_3990</name>
</gene>
<feature type="signal peptide" evidence="1">
    <location>
        <begin position="1"/>
        <end position="23"/>
    </location>
</feature>
<keyword evidence="4" id="KW-1185">Reference proteome</keyword>